<dbReference type="GeneID" id="37029905"/>
<organism evidence="2 3">
    <name type="scientific">Jaminaea rosea</name>
    <dbReference type="NCBI Taxonomy" id="1569628"/>
    <lineage>
        <taxon>Eukaryota</taxon>
        <taxon>Fungi</taxon>
        <taxon>Dikarya</taxon>
        <taxon>Basidiomycota</taxon>
        <taxon>Ustilaginomycotina</taxon>
        <taxon>Exobasidiomycetes</taxon>
        <taxon>Microstromatales</taxon>
        <taxon>Microstromatales incertae sedis</taxon>
        <taxon>Jaminaea</taxon>
    </lineage>
</organism>
<reference evidence="2 3" key="1">
    <citation type="journal article" date="2018" name="Mol. Biol. Evol.">
        <title>Broad Genomic Sampling Reveals a Smut Pathogenic Ancestry of the Fungal Clade Ustilaginomycotina.</title>
        <authorList>
            <person name="Kijpornyongpan T."/>
            <person name="Mondo S.J."/>
            <person name="Barry K."/>
            <person name="Sandor L."/>
            <person name="Lee J."/>
            <person name="Lipzen A."/>
            <person name="Pangilinan J."/>
            <person name="LaButti K."/>
            <person name="Hainaut M."/>
            <person name="Henrissat B."/>
            <person name="Grigoriev I.V."/>
            <person name="Spatafora J.W."/>
            <person name="Aime M.C."/>
        </authorList>
    </citation>
    <scope>NUCLEOTIDE SEQUENCE [LARGE SCALE GENOMIC DNA]</scope>
    <source>
        <strain evidence="2 3">MCA 5214</strain>
    </source>
</reference>
<keyword evidence="1" id="KW-0732">Signal</keyword>
<gene>
    <name evidence="2" type="ORF">BDZ90DRAFT_258521</name>
</gene>
<dbReference type="RefSeq" id="XP_025364220.1">
    <property type="nucleotide sequence ID" value="XM_025508082.1"/>
</dbReference>
<evidence type="ECO:0000313" key="3">
    <source>
        <dbReference type="Proteomes" id="UP000245884"/>
    </source>
</evidence>
<dbReference type="AlphaFoldDB" id="A0A316UXU4"/>
<evidence type="ECO:0000256" key="1">
    <source>
        <dbReference type="SAM" id="SignalP"/>
    </source>
</evidence>
<dbReference type="Proteomes" id="UP000245884">
    <property type="component" value="Unassembled WGS sequence"/>
</dbReference>
<feature type="signal peptide" evidence="1">
    <location>
        <begin position="1"/>
        <end position="18"/>
    </location>
</feature>
<feature type="chain" id="PRO_5016340067" evidence="1">
    <location>
        <begin position="19"/>
        <end position="158"/>
    </location>
</feature>
<dbReference type="EMBL" id="KZ819663">
    <property type="protein sequence ID" value="PWN29608.1"/>
    <property type="molecule type" value="Genomic_DNA"/>
</dbReference>
<name>A0A316UXU4_9BASI</name>
<evidence type="ECO:0000313" key="2">
    <source>
        <dbReference type="EMBL" id="PWN29608.1"/>
    </source>
</evidence>
<accession>A0A316UXU4</accession>
<protein>
    <submittedName>
        <fullName evidence="2">Uncharacterized protein</fullName>
    </submittedName>
</protein>
<sequence>MSMLLFAYLVFASPAISGFLSSAADPAGWDDCLSAGTQCIQTAPGISVTGAEYQGRTNGSDLTNWIVAPNGASGVIKGCYGEATWSSQEMGDTVFDGTKQGRGRLQAWFSLSPGDKVTNAVIRSSMSGDDLTVICEDPPREGSPHEAELMEDTLLEGL</sequence>
<keyword evidence="3" id="KW-1185">Reference proteome</keyword>
<proteinExistence type="predicted"/>